<accession>A0A3N6MP96</accession>
<sequence length="278" mass="29286">MNRRTLLAGIASAGLVGAAGCLEAAGLAEHASGAVGVEDEARSETDYELTAVEELTIEESVGALGYSETVVVRNQLTEHEKAVDMGPLGRLRGAVFMVLSTPRISIAGRQVNPVEDKSTEELVDLVVANYDGIDDVVHESDGEVTVLGESTTMSTFAADAEFDGSDVEVYLHVTEAVSAGDDLVVAIGVYPRDLERQERENVVTLMEAVSDDVDFEGEDDAGSDDGESDDAEDGEEDDADGEDDVNDDEGDDEDDEDANGGGDDDEDDGEDDDGLLSV</sequence>
<comment type="caution">
    <text evidence="2">The sequence shown here is derived from an EMBL/GenBank/DDBJ whole genome shotgun (WGS) entry which is preliminary data.</text>
</comment>
<name>A0A3N6MP96_NATCH</name>
<dbReference type="Pfam" id="PF20127">
    <property type="entry name" value="DUF6517"/>
    <property type="match status" value="1"/>
</dbReference>
<proteinExistence type="predicted"/>
<dbReference type="InterPro" id="IPR045396">
    <property type="entry name" value="DUF6517"/>
</dbReference>
<dbReference type="AlphaFoldDB" id="A0A3N6MP96"/>
<organism evidence="2 3">
    <name type="scientific">Natrarchaeobius chitinivorans</name>
    <dbReference type="NCBI Taxonomy" id="1679083"/>
    <lineage>
        <taxon>Archaea</taxon>
        <taxon>Methanobacteriati</taxon>
        <taxon>Methanobacteriota</taxon>
        <taxon>Stenosarchaea group</taxon>
        <taxon>Halobacteria</taxon>
        <taxon>Halobacteriales</taxon>
        <taxon>Natrialbaceae</taxon>
        <taxon>Natrarchaeobius</taxon>
    </lineage>
</organism>
<protein>
    <submittedName>
        <fullName evidence="2">Uncharacterized protein</fullName>
    </submittedName>
</protein>
<dbReference type="OrthoDB" id="205286at2157"/>
<evidence type="ECO:0000313" key="3">
    <source>
        <dbReference type="Proteomes" id="UP000281431"/>
    </source>
</evidence>
<dbReference type="Proteomes" id="UP000281431">
    <property type="component" value="Unassembled WGS sequence"/>
</dbReference>
<evidence type="ECO:0000256" key="1">
    <source>
        <dbReference type="SAM" id="MobiDB-lite"/>
    </source>
</evidence>
<keyword evidence="3" id="KW-1185">Reference proteome</keyword>
<feature type="compositionally biased region" description="Acidic residues" evidence="1">
    <location>
        <begin position="209"/>
        <end position="278"/>
    </location>
</feature>
<feature type="region of interest" description="Disordered" evidence="1">
    <location>
        <begin position="208"/>
        <end position="278"/>
    </location>
</feature>
<dbReference type="EMBL" id="REFZ01000009">
    <property type="protein sequence ID" value="RQG99380.1"/>
    <property type="molecule type" value="Genomic_DNA"/>
</dbReference>
<reference evidence="2 3" key="1">
    <citation type="submission" date="2018-10" db="EMBL/GenBank/DDBJ databases">
        <title>Natrarchaeobius chitinivorans gen. nov., sp. nov., and Natrarchaeobius haloalkaliphilus sp. nov., alkaliphilic, chitin-utilizing haloarchaea from hypersaline alkaline lakes.</title>
        <authorList>
            <person name="Sorokin D.Y."/>
            <person name="Elcheninov A.G."/>
            <person name="Kostrikina N.A."/>
            <person name="Bale N.J."/>
            <person name="Sinninghe Damste J.S."/>
            <person name="Khijniak T.V."/>
            <person name="Kublanov I.V."/>
            <person name="Toshchakov S.V."/>
        </authorList>
    </citation>
    <scope>NUCLEOTIDE SEQUENCE [LARGE SCALE GENOMIC DNA]</scope>
    <source>
        <strain evidence="2 3">AArcht7</strain>
    </source>
</reference>
<dbReference type="PROSITE" id="PS51257">
    <property type="entry name" value="PROKAR_LIPOPROTEIN"/>
    <property type="match status" value="1"/>
</dbReference>
<gene>
    <name evidence="2" type="ORF">EA472_14225</name>
</gene>
<evidence type="ECO:0000313" key="2">
    <source>
        <dbReference type="EMBL" id="RQG99380.1"/>
    </source>
</evidence>